<dbReference type="EMBL" id="BAABFT010000002">
    <property type="protein sequence ID" value="GAA4314959.1"/>
    <property type="molecule type" value="Genomic_DNA"/>
</dbReference>
<dbReference type="InterPro" id="IPR009288">
    <property type="entry name" value="AIG2-like_dom"/>
</dbReference>
<comment type="caution">
    <text evidence="2">The sequence shown here is derived from an EMBL/GenBank/DDBJ whole genome shotgun (WGS) entry which is preliminary data.</text>
</comment>
<evidence type="ECO:0000259" key="1">
    <source>
        <dbReference type="Pfam" id="PF06094"/>
    </source>
</evidence>
<proteinExistence type="predicted"/>
<gene>
    <name evidence="2" type="ORF">GCM10023149_11370</name>
</gene>
<keyword evidence="3" id="KW-1185">Reference proteome</keyword>
<feature type="domain" description="Gamma-glutamylcyclotransferase AIG2-like" evidence="1">
    <location>
        <begin position="10"/>
        <end position="132"/>
    </location>
</feature>
<organism evidence="2 3">
    <name type="scientific">Mucilaginibacter gynuensis</name>
    <dbReference type="NCBI Taxonomy" id="1302236"/>
    <lineage>
        <taxon>Bacteria</taxon>
        <taxon>Pseudomonadati</taxon>
        <taxon>Bacteroidota</taxon>
        <taxon>Sphingobacteriia</taxon>
        <taxon>Sphingobacteriales</taxon>
        <taxon>Sphingobacteriaceae</taxon>
        <taxon>Mucilaginibacter</taxon>
    </lineage>
</organism>
<name>A0ABP8G0S6_9SPHI</name>
<dbReference type="Gene3D" id="3.10.490.10">
    <property type="entry name" value="Gamma-glutamyl cyclotransferase-like"/>
    <property type="match status" value="1"/>
</dbReference>
<accession>A0ABP8G0S6</accession>
<dbReference type="SUPFAM" id="SSF110857">
    <property type="entry name" value="Gamma-glutamyl cyclotransferase-like"/>
    <property type="match status" value="1"/>
</dbReference>
<dbReference type="Proteomes" id="UP001500582">
    <property type="component" value="Unassembled WGS sequence"/>
</dbReference>
<protein>
    <submittedName>
        <fullName evidence="2">Gamma-glutamylcyclotransferase</fullName>
    </submittedName>
</protein>
<reference evidence="3" key="1">
    <citation type="journal article" date="2019" name="Int. J. Syst. Evol. Microbiol.">
        <title>The Global Catalogue of Microorganisms (GCM) 10K type strain sequencing project: providing services to taxonomists for standard genome sequencing and annotation.</title>
        <authorList>
            <consortium name="The Broad Institute Genomics Platform"/>
            <consortium name="The Broad Institute Genome Sequencing Center for Infectious Disease"/>
            <person name="Wu L."/>
            <person name="Ma J."/>
        </authorList>
    </citation>
    <scope>NUCLEOTIDE SEQUENCE [LARGE SCALE GENOMIC DNA]</scope>
    <source>
        <strain evidence="3">JCM 17705</strain>
    </source>
</reference>
<evidence type="ECO:0000313" key="2">
    <source>
        <dbReference type="EMBL" id="GAA4314959.1"/>
    </source>
</evidence>
<dbReference type="CDD" id="cd06661">
    <property type="entry name" value="GGCT_like"/>
    <property type="match status" value="1"/>
</dbReference>
<dbReference type="InterPro" id="IPR013024">
    <property type="entry name" value="GGCT-like"/>
</dbReference>
<dbReference type="InterPro" id="IPR036568">
    <property type="entry name" value="GGCT-like_sf"/>
</dbReference>
<evidence type="ECO:0000313" key="3">
    <source>
        <dbReference type="Proteomes" id="UP001500582"/>
    </source>
</evidence>
<sequence>MLMPIATPFLFVYGTLLLSDNDFGRYLKNNCTFFSHGRFKGKLFDIGEYPGAIIDQSGNHYVHGSIYKLHNADKVLKILDEYEGVGENEIQPNLYTRGILQVDTTDGSYPCWVYLYNWPLDAKVFIEGGDYLKYKR</sequence>
<dbReference type="Pfam" id="PF06094">
    <property type="entry name" value="GGACT"/>
    <property type="match status" value="1"/>
</dbReference>